<sequence>MPFAASSGARIYWKLEGAEDSPALVLLNSIGADMSLWDAAMPGLLASFRTLRIDTRGHGASDAPEGEYTLPMLAGDVVTVMEAAGIERAAIAGVSLGGMIAMELALGHPERVSAIALICTSATMDGTVWRDRIAQVRAGGTAAIADAALQRFLSPAFAAGQTAIAASLKRNLVAQSAHGYAGAGAAIRDMDLIGRLSGIACPVLVVTGERDVSTPLAGHGEKLLAAIPGASHAHLDSSHLPPIEAPAALVGALRAFLVPGADTADAAEALFEAGLKNRRRVLGDAWVDRSLAGRTPFNAEFQAMITRIAWQEIWSRPGLDDRTRRLLVLAITASLGRWEEFRLHVRAGLSRGGFTQDDLKEVLMQTAIYAGVPAGNTAFAEAAELIAEIDGERTTS</sequence>
<evidence type="ECO:0000313" key="3">
    <source>
        <dbReference type="EMBL" id="KQK31413.1"/>
    </source>
</evidence>
<dbReference type="Pfam" id="PF00561">
    <property type="entry name" value="Abhydrolase_1"/>
    <property type="match status" value="1"/>
</dbReference>
<dbReference type="Proteomes" id="UP000051562">
    <property type="component" value="Unassembled WGS sequence"/>
</dbReference>
<dbReference type="GO" id="GO:0051920">
    <property type="term" value="F:peroxiredoxin activity"/>
    <property type="evidence" value="ECO:0007669"/>
    <property type="project" value="InterPro"/>
</dbReference>
<dbReference type="InterPro" id="IPR000073">
    <property type="entry name" value="AB_hydrolase_1"/>
</dbReference>
<gene>
    <name evidence="3" type="ORF">ARD30_03135</name>
</gene>
<dbReference type="RefSeq" id="WP_055727179.1">
    <property type="nucleotide sequence ID" value="NZ_LMAR01000023.1"/>
</dbReference>
<feature type="domain" description="Carboxymuconolactone decarboxylase-like" evidence="2">
    <location>
        <begin position="300"/>
        <end position="383"/>
    </location>
</feature>
<evidence type="ECO:0000259" key="1">
    <source>
        <dbReference type="Pfam" id="PF00561"/>
    </source>
</evidence>
<protein>
    <submittedName>
        <fullName evidence="3">3-oxoadipate enol-lactone hydrolase</fullName>
    </submittedName>
</protein>
<feature type="domain" description="AB hydrolase-1" evidence="1">
    <location>
        <begin position="22"/>
        <end position="135"/>
    </location>
</feature>
<dbReference type="GO" id="GO:0042952">
    <property type="term" value="P:beta-ketoadipate pathway"/>
    <property type="evidence" value="ECO:0007669"/>
    <property type="project" value="InterPro"/>
</dbReference>
<name>A0A0Q3I9A0_9HYPH</name>
<evidence type="ECO:0000313" key="4">
    <source>
        <dbReference type="Proteomes" id="UP000051562"/>
    </source>
</evidence>
<dbReference type="NCBIfam" id="TIGR02427">
    <property type="entry name" value="protocat_pcaD"/>
    <property type="match status" value="1"/>
</dbReference>
<dbReference type="InterPro" id="IPR029032">
    <property type="entry name" value="AhpD-like"/>
</dbReference>
<dbReference type="Gene3D" id="1.20.1290.10">
    <property type="entry name" value="AhpD-like"/>
    <property type="match status" value="1"/>
</dbReference>
<dbReference type="SUPFAM" id="SSF69118">
    <property type="entry name" value="AhpD-like"/>
    <property type="match status" value="1"/>
</dbReference>
<dbReference type="PANTHER" id="PTHR33570:SF2">
    <property type="entry name" value="CARBOXYMUCONOLACTONE DECARBOXYLASE-LIKE DOMAIN-CONTAINING PROTEIN"/>
    <property type="match status" value="1"/>
</dbReference>
<dbReference type="Gene3D" id="3.40.50.1820">
    <property type="entry name" value="alpha/beta hydrolase"/>
    <property type="match status" value="1"/>
</dbReference>
<keyword evidence="4" id="KW-1185">Reference proteome</keyword>
<dbReference type="InterPro" id="IPR029058">
    <property type="entry name" value="AB_hydrolase_fold"/>
</dbReference>
<proteinExistence type="predicted"/>
<evidence type="ECO:0000259" key="2">
    <source>
        <dbReference type="Pfam" id="PF02627"/>
    </source>
</evidence>
<accession>A0A0Q3I9A0</accession>
<comment type="caution">
    <text evidence="3">The sequence shown here is derived from an EMBL/GenBank/DDBJ whole genome shotgun (WGS) entry which is preliminary data.</text>
</comment>
<dbReference type="PANTHER" id="PTHR33570">
    <property type="entry name" value="4-CARBOXYMUCONOLACTONE DECARBOXYLASE FAMILY PROTEIN"/>
    <property type="match status" value="1"/>
</dbReference>
<dbReference type="SUPFAM" id="SSF53474">
    <property type="entry name" value="alpha/beta-Hydrolases"/>
    <property type="match status" value="1"/>
</dbReference>
<organism evidence="3 4">
    <name type="scientific">Bosea thiooxidans</name>
    <dbReference type="NCBI Taxonomy" id="53254"/>
    <lineage>
        <taxon>Bacteria</taxon>
        <taxon>Pseudomonadati</taxon>
        <taxon>Pseudomonadota</taxon>
        <taxon>Alphaproteobacteria</taxon>
        <taxon>Hyphomicrobiales</taxon>
        <taxon>Boseaceae</taxon>
        <taxon>Bosea</taxon>
    </lineage>
</organism>
<dbReference type="InterPro" id="IPR026968">
    <property type="entry name" value="PcaD/CatD"/>
</dbReference>
<dbReference type="Pfam" id="PF02627">
    <property type="entry name" value="CMD"/>
    <property type="match status" value="1"/>
</dbReference>
<dbReference type="PRINTS" id="PR00111">
    <property type="entry name" value="ABHYDROLASE"/>
</dbReference>
<dbReference type="EMBL" id="LMAR01000023">
    <property type="protein sequence ID" value="KQK31413.1"/>
    <property type="molecule type" value="Genomic_DNA"/>
</dbReference>
<dbReference type="GO" id="GO:0047570">
    <property type="term" value="F:3-oxoadipate enol-lactonase activity"/>
    <property type="evidence" value="ECO:0007669"/>
    <property type="project" value="InterPro"/>
</dbReference>
<keyword evidence="3" id="KW-0378">Hydrolase</keyword>
<dbReference type="InterPro" id="IPR003779">
    <property type="entry name" value="CMD-like"/>
</dbReference>
<reference evidence="3 4" key="1">
    <citation type="submission" date="2015-10" db="EMBL/GenBank/DDBJ databases">
        <title>Draft genome of Bosea thiooxidans.</title>
        <authorList>
            <person name="Wang X."/>
        </authorList>
    </citation>
    <scope>NUCLEOTIDE SEQUENCE [LARGE SCALE GENOMIC DNA]</scope>
    <source>
        <strain evidence="3 4">CGMCC 9174</strain>
    </source>
</reference>
<dbReference type="AlphaFoldDB" id="A0A0Q3I9A0"/>
<dbReference type="InterPro" id="IPR052512">
    <property type="entry name" value="4CMD/NDH-1_regulator"/>
</dbReference>